<dbReference type="KEGG" id="kab:B7C62_18220"/>
<evidence type="ECO:0000259" key="5">
    <source>
        <dbReference type="PROSITE" id="PS51063"/>
    </source>
</evidence>
<feature type="domain" description="HTH crp-type" evidence="5">
    <location>
        <begin position="130"/>
        <end position="197"/>
    </location>
</feature>
<keyword evidence="3" id="KW-0804">Transcription</keyword>
<dbReference type="PANTHER" id="PTHR24567:SF68">
    <property type="entry name" value="DNA-BINDING TRANSCRIPTIONAL DUAL REGULATOR CRP"/>
    <property type="match status" value="1"/>
</dbReference>
<keyword evidence="2" id="KW-0238">DNA-binding</keyword>
<dbReference type="PROSITE" id="PS50042">
    <property type="entry name" value="CNMP_BINDING_3"/>
    <property type="match status" value="1"/>
</dbReference>
<dbReference type="Pfam" id="PF13545">
    <property type="entry name" value="HTH_Crp_2"/>
    <property type="match status" value="1"/>
</dbReference>
<keyword evidence="1" id="KW-0805">Transcription regulation</keyword>
<keyword evidence="7" id="KW-1185">Reference proteome</keyword>
<dbReference type="SUPFAM" id="SSF51206">
    <property type="entry name" value="cAMP-binding domain-like"/>
    <property type="match status" value="1"/>
</dbReference>
<dbReference type="InterPro" id="IPR014710">
    <property type="entry name" value="RmlC-like_jellyroll"/>
</dbReference>
<dbReference type="CDD" id="cd00038">
    <property type="entry name" value="CAP_ED"/>
    <property type="match status" value="1"/>
</dbReference>
<dbReference type="Gene3D" id="2.60.120.10">
    <property type="entry name" value="Jelly Rolls"/>
    <property type="match status" value="1"/>
</dbReference>
<evidence type="ECO:0000256" key="3">
    <source>
        <dbReference type="ARBA" id="ARBA00023163"/>
    </source>
</evidence>
<organism evidence="6 7">
    <name type="scientific">Kitasatospora albolonga</name>
    <dbReference type="NCBI Taxonomy" id="68173"/>
    <lineage>
        <taxon>Bacteria</taxon>
        <taxon>Bacillati</taxon>
        <taxon>Actinomycetota</taxon>
        <taxon>Actinomycetes</taxon>
        <taxon>Kitasatosporales</taxon>
        <taxon>Streptomycetaceae</taxon>
        <taxon>Kitasatospora</taxon>
    </lineage>
</organism>
<dbReference type="PANTHER" id="PTHR24567">
    <property type="entry name" value="CRP FAMILY TRANSCRIPTIONAL REGULATORY PROTEIN"/>
    <property type="match status" value="1"/>
</dbReference>
<dbReference type="Proteomes" id="UP000192251">
    <property type="component" value="Chromosome"/>
</dbReference>
<dbReference type="InterPro" id="IPR036388">
    <property type="entry name" value="WH-like_DNA-bd_sf"/>
</dbReference>
<dbReference type="Gene3D" id="1.10.10.10">
    <property type="entry name" value="Winged helix-like DNA-binding domain superfamily/Winged helix DNA-binding domain"/>
    <property type="match status" value="1"/>
</dbReference>
<dbReference type="SMART" id="SM00100">
    <property type="entry name" value="cNMP"/>
    <property type="match status" value="1"/>
</dbReference>
<name>A0ABC8BUK1_9ACTN</name>
<accession>A0ABC8BUK1</accession>
<gene>
    <name evidence="6" type="ORF">B7C62_18220</name>
</gene>
<reference evidence="6 7" key="1">
    <citation type="submission" date="2017-04" db="EMBL/GenBank/DDBJ databases">
        <title>The complete genome sequence of Streptomyces albolongus YIM 101047, the producer of novel bafilomycins and novel odoriferous sesquiterpenoids.</title>
        <authorList>
            <person name="Yin M."/>
            <person name="Jiang Y."/>
        </authorList>
    </citation>
    <scope>NUCLEOTIDE SEQUENCE [LARGE SCALE GENOMIC DNA]</scope>
    <source>
        <strain evidence="6 7">YIM 101047</strain>
    </source>
</reference>
<dbReference type="SUPFAM" id="SSF46785">
    <property type="entry name" value="Winged helix' DNA-binding domain"/>
    <property type="match status" value="1"/>
</dbReference>
<dbReference type="AlphaFoldDB" id="A0ABC8BUK1"/>
<evidence type="ECO:0008006" key="8">
    <source>
        <dbReference type="Google" id="ProtNLM"/>
    </source>
</evidence>
<evidence type="ECO:0000256" key="1">
    <source>
        <dbReference type="ARBA" id="ARBA00023015"/>
    </source>
</evidence>
<evidence type="ECO:0000313" key="7">
    <source>
        <dbReference type="Proteomes" id="UP000192251"/>
    </source>
</evidence>
<dbReference type="RefSeq" id="WP_084747870.1">
    <property type="nucleotide sequence ID" value="NZ_CP020563.1"/>
</dbReference>
<dbReference type="InterPro" id="IPR012318">
    <property type="entry name" value="HTH_CRP"/>
</dbReference>
<dbReference type="PROSITE" id="PS51063">
    <property type="entry name" value="HTH_CRP_2"/>
    <property type="match status" value="1"/>
</dbReference>
<evidence type="ECO:0000256" key="2">
    <source>
        <dbReference type="ARBA" id="ARBA00023125"/>
    </source>
</evidence>
<evidence type="ECO:0000259" key="4">
    <source>
        <dbReference type="PROSITE" id="PS50042"/>
    </source>
</evidence>
<dbReference type="InterPro" id="IPR018490">
    <property type="entry name" value="cNMP-bd_dom_sf"/>
</dbReference>
<dbReference type="InterPro" id="IPR050397">
    <property type="entry name" value="Env_Response_Regulators"/>
</dbReference>
<dbReference type="InterPro" id="IPR000595">
    <property type="entry name" value="cNMP-bd_dom"/>
</dbReference>
<dbReference type="GO" id="GO:0003677">
    <property type="term" value="F:DNA binding"/>
    <property type="evidence" value="ECO:0007669"/>
    <property type="project" value="UniProtKB-KW"/>
</dbReference>
<dbReference type="EMBL" id="CP020563">
    <property type="protein sequence ID" value="ARF73974.1"/>
    <property type="molecule type" value="Genomic_DNA"/>
</dbReference>
<proteinExistence type="predicted"/>
<feature type="domain" description="Cyclic nucleotide-binding" evidence="4">
    <location>
        <begin position="18"/>
        <end position="117"/>
    </location>
</feature>
<protein>
    <recommendedName>
        <fullName evidence="8">Crp/Fnr family transcriptional regulator</fullName>
    </recommendedName>
</protein>
<dbReference type="Pfam" id="PF00027">
    <property type="entry name" value="cNMP_binding"/>
    <property type="match status" value="1"/>
</dbReference>
<sequence>MLGEAWSELFAQGRVLRYPKGKVLMRQGEECDRLLSITSGVVSIVHRNADGSEMWLGHRGPGELLGDMSAISGNVRNADVIAVSPCTVVSIELSRFLAFVQPHGPLVDLLRREQAKRHESDVRLGGGRMLSLTSRVARYVLSLAQNSPNSQVTGWTQQDLAQSLGASRGKLNQVLSVLREDGVLEVRRRTITVKDMDALRRLAGNTSL</sequence>
<evidence type="ECO:0000313" key="6">
    <source>
        <dbReference type="EMBL" id="ARF73974.1"/>
    </source>
</evidence>
<dbReference type="InterPro" id="IPR036390">
    <property type="entry name" value="WH_DNA-bd_sf"/>
</dbReference>